<dbReference type="Gene3D" id="3.40.190.10">
    <property type="entry name" value="Periplasmic binding protein-like II"/>
    <property type="match status" value="2"/>
</dbReference>
<dbReference type="Gene3D" id="1.10.10.10">
    <property type="entry name" value="Winged helix-like DNA-binding domain superfamily/Winged helix DNA-binding domain"/>
    <property type="match status" value="1"/>
</dbReference>
<keyword evidence="2" id="KW-0805">Transcription regulation</keyword>
<dbReference type="GO" id="GO:0003700">
    <property type="term" value="F:DNA-binding transcription factor activity"/>
    <property type="evidence" value="ECO:0007669"/>
    <property type="project" value="InterPro"/>
</dbReference>
<evidence type="ECO:0000313" key="6">
    <source>
        <dbReference type="EMBL" id="MCF2533156.1"/>
    </source>
</evidence>
<keyword evidence="3" id="KW-0238">DNA-binding</keyword>
<dbReference type="SUPFAM" id="SSF53850">
    <property type="entry name" value="Periplasmic binding protein-like II"/>
    <property type="match status" value="1"/>
</dbReference>
<organism evidence="6 7">
    <name type="scientific">Yinghuangia soli</name>
    <dbReference type="NCBI Taxonomy" id="2908204"/>
    <lineage>
        <taxon>Bacteria</taxon>
        <taxon>Bacillati</taxon>
        <taxon>Actinomycetota</taxon>
        <taxon>Actinomycetes</taxon>
        <taxon>Kitasatosporales</taxon>
        <taxon>Streptomycetaceae</taxon>
        <taxon>Yinghuangia</taxon>
    </lineage>
</organism>
<dbReference type="InterPro" id="IPR000847">
    <property type="entry name" value="LysR_HTH_N"/>
</dbReference>
<protein>
    <submittedName>
        <fullName evidence="6">LysR substrate-binding domain-containing protein</fullName>
    </submittedName>
</protein>
<dbReference type="SUPFAM" id="SSF46785">
    <property type="entry name" value="Winged helix' DNA-binding domain"/>
    <property type="match status" value="1"/>
</dbReference>
<comment type="similarity">
    <text evidence="1">Belongs to the LysR transcriptional regulatory family.</text>
</comment>
<evidence type="ECO:0000256" key="2">
    <source>
        <dbReference type="ARBA" id="ARBA00023015"/>
    </source>
</evidence>
<dbReference type="FunFam" id="1.10.10.10:FF:000001">
    <property type="entry name" value="LysR family transcriptional regulator"/>
    <property type="match status" value="1"/>
</dbReference>
<dbReference type="Pfam" id="PF03466">
    <property type="entry name" value="LysR_substrate"/>
    <property type="match status" value="1"/>
</dbReference>
<dbReference type="InterPro" id="IPR005119">
    <property type="entry name" value="LysR_subst-bd"/>
</dbReference>
<reference evidence="6" key="1">
    <citation type="submission" date="2022-01" db="EMBL/GenBank/DDBJ databases">
        <title>Genome-Based Taxonomic Classification of the Phylum Actinobacteria.</title>
        <authorList>
            <person name="Gao Y."/>
        </authorList>
    </citation>
    <scope>NUCLEOTIDE SEQUENCE</scope>
    <source>
        <strain evidence="6">KLBMP 8922</strain>
    </source>
</reference>
<dbReference type="Pfam" id="PF00126">
    <property type="entry name" value="HTH_1"/>
    <property type="match status" value="1"/>
</dbReference>
<proteinExistence type="inferred from homology"/>
<dbReference type="GO" id="GO:0032993">
    <property type="term" value="C:protein-DNA complex"/>
    <property type="evidence" value="ECO:0007669"/>
    <property type="project" value="TreeGrafter"/>
</dbReference>
<evidence type="ECO:0000256" key="1">
    <source>
        <dbReference type="ARBA" id="ARBA00009437"/>
    </source>
</evidence>
<name>A0AA41Q8G9_9ACTN</name>
<evidence type="ECO:0000256" key="4">
    <source>
        <dbReference type="ARBA" id="ARBA00023163"/>
    </source>
</evidence>
<gene>
    <name evidence="6" type="ORF">LZ495_38890</name>
</gene>
<keyword evidence="4" id="KW-0804">Transcription</keyword>
<sequence length="301" mass="33057">MERHEMEIFLTLAEELHFGRTAERLRVSSAMVSQTVKKVERRIGAQLFERTSRKVVLTPLGQRLRADMRPHYDGLNEAISRATEAARGIHGVLRVGFLGVQSGLTAHRAADMFQARHPNCAVEFTEIQVSDYVTPLRTGALDMLVTLLPLDEPDISVGPLVVEGATFVAVPTSSPLAARTELCMDDLAGYAFPSLSDRVPASWADRLLPRSTPNGGVIHRTGQQCSTYQEMLALVVAGKAVVLGDAQVTRYYQRPEVTHVPIHDAPTLNHALMWSSASENARMRAYADAVRELKATCASEL</sequence>
<evidence type="ECO:0000256" key="3">
    <source>
        <dbReference type="ARBA" id="ARBA00023125"/>
    </source>
</evidence>
<dbReference type="EMBL" id="JAKFHA010000044">
    <property type="protein sequence ID" value="MCF2533156.1"/>
    <property type="molecule type" value="Genomic_DNA"/>
</dbReference>
<dbReference type="InterPro" id="IPR036390">
    <property type="entry name" value="WH_DNA-bd_sf"/>
</dbReference>
<comment type="caution">
    <text evidence="6">The sequence shown here is derived from an EMBL/GenBank/DDBJ whole genome shotgun (WGS) entry which is preliminary data.</text>
</comment>
<dbReference type="AlphaFoldDB" id="A0AA41Q8G9"/>
<evidence type="ECO:0000259" key="5">
    <source>
        <dbReference type="PROSITE" id="PS50931"/>
    </source>
</evidence>
<dbReference type="PANTHER" id="PTHR30346">
    <property type="entry name" value="TRANSCRIPTIONAL DUAL REGULATOR HCAR-RELATED"/>
    <property type="match status" value="1"/>
</dbReference>
<dbReference type="PANTHER" id="PTHR30346:SF0">
    <property type="entry name" value="HCA OPERON TRANSCRIPTIONAL ACTIVATOR HCAR"/>
    <property type="match status" value="1"/>
</dbReference>
<dbReference type="InterPro" id="IPR036388">
    <property type="entry name" value="WH-like_DNA-bd_sf"/>
</dbReference>
<evidence type="ECO:0000313" key="7">
    <source>
        <dbReference type="Proteomes" id="UP001165378"/>
    </source>
</evidence>
<dbReference type="Proteomes" id="UP001165378">
    <property type="component" value="Unassembled WGS sequence"/>
</dbReference>
<dbReference type="RefSeq" id="WP_235057930.1">
    <property type="nucleotide sequence ID" value="NZ_JAKFHA010000044.1"/>
</dbReference>
<keyword evidence="7" id="KW-1185">Reference proteome</keyword>
<dbReference type="PROSITE" id="PS50931">
    <property type="entry name" value="HTH_LYSR"/>
    <property type="match status" value="1"/>
</dbReference>
<dbReference type="GO" id="GO:0003677">
    <property type="term" value="F:DNA binding"/>
    <property type="evidence" value="ECO:0007669"/>
    <property type="project" value="UniProtKB-KW"/>
</dbReference>
<accession>A0AA41Q8G9</accession>
<feature type="domain" description="HTH lysR-type" evidence="5">
    <location>
        <begin position="1"/>
        <end position="58"/>
    </location>
</feature>